<organism evidence="2 3">
    <name type="scientific">Tautonia plasticadhaerens</name>
    <dbReference type="NCBI Taxonomy" id="2527974"/>
    <lineage>
        <taxon>Bacteria</taxon>
        <taxon>Pseudomonadati</taxon>
        <taxon>Planctomycetota</taxon>
        <taxon>Planctomycetia</taxon>
        <taxon>Isosphaerales</taxon>
        <taxon>Isosphaeraceae</taxon>
        <taxon>Tautonia</taxon>
    </lineage>
</organism>
<sequence length="93" mass="9784">MRDLGVDRPSRVVHLHDPQAIRGRGLLGVLVPGKHAEVDWHLDGQVRPLVSGGGDGDLDAGRLPRLPGGLSRHGECPAADDGDEAEDDRGDPG</sequence>
<proteinExistence type="predicted"/>
<reference evidence="2 3" key="1">
    <citation type="submission" date="2019-02" db="EMBL/GenBank/DDBJ databases">
        <title>Deep-cultivation of Planctomycetes and their phenomic and genomic characterization uncovers novel biology.</title>
        <authorList>
            <person name="Wiegand S."/>
            <person name="Jogler M."/>
            <person name="Boedeker C."/>
            <person name="Pinto D."/>
            <person name="Vollmers J."/>
            <person name="Rivas-Marin E."/>
            <person name="Kohn T."/>
            <person name="Peeters S.H."/>
            <person name="Heuer A."/>
            <person name="Rast P."/>
            <person name="Oberbeckmann S."/>
            <person name="Bunk B."/>
            <person name="Jeske O."/>
            <person name="Meyerdierks A."/>
            <person name="Storesund J.E."/>
            <person name="Kallscheuer N."/>
            <person name="Luecker S."/>
            <person name="Lage O.M."/>
            <person name="Pohl T."/>
            <person name="Merkel B.J."/>
            <person name="Hornburger P."/>
            <person name="Mueller R.-W."/>
            <person name="Bruemmer F."/>
            <person name="Labrenz M."/>
            <person name="Spormann A.M."/>
            <person name="Op den Camp H."/>
            <person name="Overmann J."/>
            <person name="Amann R."/>
            <person name="Jetten M.S.M."/>
            <person name="Mascher T."/>
            <person name="Medema M.H."/>
            <person name="Devos D.P."/>
            <person name="Kaster A.-K."/>
            <person name="Ovreas L."/>
            <person name="Rohde M."/>
            <person name="Galperin M.Y."/>
            <person name="Jogler C."/>
        </authorList>
    </citation>
    <scope>NUCLEOTIDE SEQUENCE [LARGE SCALE GENOMIC DNA]</scope>
    <source>
        <strain evidence="2 3">ElP</strain>
    </source>
</reference>
<feature type="compositionally biased region" description="Acidic residues" evidence="1">
    <location>
        <begin position="78"/>
        <end position="93"/>
    </location>
</feature>
<keyword evidence="3" id="KW-1185">Reference proteome</keyword>
<evidence type="ECO:0000313" key="2">
    <source>
        <dbReference type="EMBL" id="QDV35616.1"/>
    </source>
</evidence>
<dbReference type="AlphaFoldDB" id="A0A518H461"/>
<name>A0A518H461_9BACT</name>
<gene>
    <name evidence="2" type="ORF">ElP_35200</name>
</gene>
<evidence type="ECO:0000256" key="1">
    <source>
        <dbReference type="SAM" id="MobiDB-lite"/>
    </source>
</evidence>
<dbReference type="EMBL" id="CP036426">
    <property type="protein sequence ID" value="QDV35616.1"/>
    <property type="molecule type" value="Genomic_DNA"/>
</dbReference>
<protein>
    <submittedName>
        <fullName evidence="2">Uncharacterized protein</fullName>
    </submittedName>
</protein>
<dbReference type="Proteomes" id="UP000317835">
    <property type="component" value="Chromosome"/>
</dbReference>
<accession>A0A518H461</accession>
<dbReference type="KEGG" id="tpla:ElP_35200"/>
<feature type="region of interest" description="Disordered" evidence="1">
    <location>
        <begin position="48"/>
        <end position="93"/>
    </location>
</feature>
<evidence type="ECO:0000313" key="3">
    <source>
        <dbReference type="Proteomes" id="UP000317835"/>
    </source>
</evidence>